<dbReference type="PANTHER" id="PTHR22775:SF47">
    <property type="entry name" value="MEIOTICALLY UP-REGULATED GENE 122 PROTEIN"/>
    <property type="match status" value="1"/>
</dbReference>
<sequence>MSAIDAGVEGARNDGSPIKAYQGGPDYADKATEEAITEAKRLSAMIAAQDLQSQSFDQTTENSSGSQTSQHVDGFSPGSTIDAMKDKPVPEVQRRVEVPEAKMDGTPSQMSIEQGATRESGSSSGLSIEPSSAPCTGWMVFRNYADFESLHETLEAISRLNKIQQFSDAHSLLPTWKRLTSRALANNLERYLQDALQYEPLAECERMRRFLEKEGPINHETKSSTKSSFFPSQAALENVGKGVLGVLTNAPKSVSGGRNAVFSGMAGVFGAGPSKNTVSSLIPANSNTARFGDSFQIPPGMSGSIGDAVAGPLPVHHESQEHAPTLPESSSTRPSVRGTEHLEESVPIDLEGTTSSATENASSGNDFSSDSDMVLRIHGLSEATQCLDEQWRNDLRKEDFVEQTTTSGRGLSSDKNLSITQDETRVAVELIFAVINELYMLSSAWNIRRTLLNAAKTYMLRPGNPNLETIRGLLQNSMLDANTSDQALARYIVRLRENALPTESELESWPSPPNDAEKERLRQTARRILVQKGLPQTLTGVMGAAASREALEKVFDCLQVQSVAKGFVFSIVVQALKAVTL</sequence>
<feature type="region of interest" description="Disordered" evidence="1">
    <location>
        <begin position="1"/>
        <end position="26"/>
    </location>
</feature>
<accession>A0A4S3JIW8</accession>
<proteinExistence type="predicted"/>
<comment type="caution">
    <text evidence="4">The sequence shown here is derived from an EMBL/GenBank/DDBJ whole genome shotgun (WGS) entry which is preliminary data.</text>
</comment>
<feature type="region of interest" description="Disordered" evidence="1">
    <location>
        <begin position="318"/>
        <end position="369"/>
    </location>
</feature>
<dbReference type="PANTHER" id="PTHR22775">
    <property type="entry name" value="SORTING NEXIN"/>
    <property type="match status" value="1"/>
</dbReference>
<evidence type="ECO:0000313" key="5">
    <source>
        <dbReference type="Proteomes" id="UP000308092"/>
    </source>
</evidence>
<dbReference type="CDD" id="cd06093">
    <property type="entry name" value="PX_domain"/>
    <property type="match status" value="1"/>
</dbReference>
<feature type="domain" description="Sorting nexin C-terminal" evidence="3">
    <location>
        <begin position="445"/>
        <end position="561"/>
    </location>
</feature>
<evidence type="ECO:0000259" key="2">
    <source>
        <dbReference type="Pfam" id="PF00787"/>
    </source>
</evidence>
<reference evidence="4 5" key="1">
    <citation type="submission" date="2019-03" db="EMBL/GenBank/DDBJ databases">
        <title>The genome sequence of a newly discovered highly antifungal drug resistant Aspergillus species, Aspergillus tanneri NIH 1004.</title>
        <authorList>
            <person name="Mounaud S."/>
            <person name="Singh I."/>
            <person name="Joardar V."/>
            <person name="Pakala S."/>
            <person name="Pakala S."/>
            <person name="Venepally P."/>
            <person name="Hoover J."/>
            <person name="Nierman W."/>
            <person name="Chung J."/>
            <person name="Losada L."/>
        </authorList>
    </citation>
    <scope>NUCLEOTIDE SEQUENCE [LARGE SCALE GENOMIC DNA]</scope>
    <source>
        <strain evidence="4 5">NIH1004</strain>
    </source>
</reference>
<dbReference type="Pfam" id="PF08628">
    <property type="entry name" value="Nexin_C"/>
    <property type="match status" value="1"/>
</dbReference>
<organism evidence="4 5">
    <name type="scientific">Aspergillus tanneri</name>
    <dbReference type="NCBI Taxonomy" id="1220188"/>
    <lineage>
        <taxon>Eukaryota</taxon>
        <taxon>Fungi</taxon>
        <taxon>Dikarya</taxon>
        <taxon>Ascomycota</taxon>
        <taxon>Pezizomycotina</taxon>
        <taxon>Eurotiomycetes</taxon>
        <taxon>Eurotiomycetidae</taxon>
        <taxon>Eurotiales</taxon>
        <taxon>Aspergillaceae</taxon>
        <taxon>Aspergillus</taxon>
        <taxon>Aspergillus subgen. Circumdati</taxon>
    </lineage>
</organism>
<dbReference type="VEuPathDB" id="FungiDB:EYZ11_007342"/>
<evidence type="ECO:0000259" key="3">
    <source>
        <dbReference type="Pfam" id="PF08628"/>
    </source>
</evidence>
<dbReference type="AlphaFoldDB" id="A0A4S3JIW8"/>
<evidence type="ECO:0008006" key="6">
    <source>
        <dbReference type="Google" id="ProtNLM"/>
    </source>
</evidence>
<protein>
    <recommendedName>
        <fullName evidence="6">PX domain-containing protein</fullName>
    </recommendedName>
</protein>
<dbReference type="GO" id="GO:0035091">
    <property type="term" value="F:phosphatidylinositol binding"/>
    <property type="evidence" value="ECO:0007669"/>
    <property type="project" value="InterPro"/>
</dbReference>
<dbReference type="SUPFAM" id="SSF64268">
    <property type="entry name" value="PX domain"/>
    <property type="match status" value="1"/>
</dbReference>
<dbReference type="Pfam" id="PF00787">
    <property type="entry name" value="PX"/>
    <property type="match status" value="1"/>
</dbReference>
<keyword evidence="5" id="KW-1185">Reference proteome</keyword>
<feature type="region of interest" description="Disordered" evidence="1">
    <location>
        <begin position="53"/>
        <end position="130"/>
    </location>
</feature>
<dbReference type="InterPro" id="IPR001683">
    <property type="entry name" value="PX_dom"/>
</dbReference>
<feature type="domain" description="PX" evidence="2">
    <location>
        <begin position="138"/>
        <end position="213"/>
    </location>
</feature>
<dbReference type="InterPro" id="IPR036871">
    <property type="entry name" value="PX_dom_sf"/>
</dbReference>
<feature type="compositionally biased region" description="Polar residues" evidence="1">
    <location>
        <begin position="352"/>
        <end position="369"/>
    </location>
</feature>
<gene>
    <name evidence="4" type="ORF">EYZ11_007342</name>
</gene>
<dbReference type="InterPro" id="IPR013937">
    <property type="entry name" value="Sorting_nexin_C"/>
</dbReference>
<evidence type="ECO:0000256" key="1">
    <source>
        <dbReference type="SAM" id="MobiDB-lite"/>
    </source>
</evidence>
<feature type="compositionally biased region" description="Basic and acidic residues" evidence="1">
    <location>
        <begin position="83"/>
        <end position="103"/>
    </location>
</feature>
<evidence type="ECO:0000313" key="4">
    <source>
        <dbReference type="EMBL" id="THC93191.1"/>
    </source>
</evidence>
<feature type="compositionally biased region" description="Polar residues" evidence="1">
    <location>
        <begin position="53"/>
        <end position="71"/>
    </location>
</feature>
<dbReference type="EMBL" id="SOSA01000281">
    <property type="protein sequence ID" value="THC93191.1"/>
    <property type="molecule type" value="Genomic_DNA"/>
</dbReference>
<dbReference type="Proteomes" id="UP000308092">
    <property type="component" value="Unassembled WGS sequence"/>
</dbReference>
<feature type="compositionally biased region" description="Low complexity" evidence="1">
    <location>
        <begin position="119"/>
        <end position="130"/>
    </location>
</feature>
<dbReference type="Gene3D" id="3.30.1520.10">
    <property type="entry name" value="Phox-like domain"/>
    <property type="match status" value="1"/>
</dbReference>
<name>A0A4S3JIW8_9EURO</name>